<dbReference type="STRING" id="330214.NIDE0709"/>
<organism evidence="1 2">
    <name type="scientific">Nitrospira defluvii</name>
    <dbReference type="NCBI Taxonomy" id="330214"/>
    <lineage>
        <taxon>Bacteria</taxon>
        <taxon>Pseudomonadati</taxon>
        <taxon>Nitrospirota</taxon>
        <taxon>Nitrospiria</taxon>
        <taxon>Nitrospirales</taxon>
        <taxon>Nitrospiraceae</taxon>
        <taxon>Nitrospira</taxon>
    </lineage>
</organism>
<reference evidence="1 2" key="1">
    <citation type="journal article" date="2010" name="Proc. Natl. Acad. Sci. U.S.A.">
        <title>A Nitrospira metagenome illuminates the physiology and evolution of globally important nitrite-oxidizing bacteria.</title>
        <authorList>
            <person name="Lucker S."/>
            <person name="Wagner M."/>
            <person name="Maixner F."/>
            <person name="Pelletier E."/>
            <person name="Koch H."/>
            <person name="Vacherie B."/>
            <person name="Rattei T."/>
            <person name="Sinninghe Damste J."/>
            <person name="Spieck E."/>
            <person name="Le Paslier D."/>
            <person name="Daims H."/>
        </authorList>
    </citation>
    <scope>NUCLEOTIDE SEQUENCE [LARGE SCALE GENOMIC DNA]</scope>
</reference>
<protein>
    <submittedName>
        <fullName evidence="1">Uncharacterized protein</fullName>
    </submittedName>
</protein>
<dbReference type="KEGG" id="nde:NIDE0709"/>
<name>D8PB68_9BACT</name>
<evidence type="ECO:0000313" key="1">
    <source>
        <dbReference type="EMBL" id="CBK40477.1"/>
    </source>
</evidence>
<evidence type="ECO:0000313" key="2">
    <source>
        <dbReference type="Proteomes" id="UP000001660"/>
    </source>
</evidence>
<proteinExistence type="predicted"/>
<gene>
    <name evidence="1" type="ORF">NIDE0709</name>
</gene>
<dbReference type="Proteomes" id="UP000001660">
    <property type="component" value="Chromosome"/>
</dbReference>
<dbReference type="eggNOG" id="COG3587">
    <property type="taxonomic scope" value="Bacteria"/>
</dbReference>
<dbReference type="EMBL" id="FP929003">
    <property type="protein sequence ID" value="CBK40477.1"/>
    <property type="molecule type" value="Genomic_DNA"/>
</dbReference>
<dbReference type="HOGENOM" id="CLU_1812262_0_0_0"/>
<dbReference type="OrthoDB" id="9804145at2"/>
<keyword evidence="2" id="KW-1185">Reference proteome</keyword>
<sequence length="142" mass="16364">MGYEPSRVYEGGFQFQKHYFGAKPGELTEKTAEGRITEEFHCAQFLDGLAQVQFWVRNLPRKSTSFRLQTSKDWFYPDFLCQLMDGRSLAVEYKGKHLFDGVDAEEKRAVGEVWATRSKGRCLFVMPTDGDFSRVMSVLERG</sequence>
<dbReference type="AlphaFoldDB" id="D8PB68"/>
<accession>D8PB68</accession>